<dbReference type="InterPro" id="IPR036390">
    <property type="entry name" value="WH_DNA-bd_sf"/>
</dbReference>
<gene>
    <name evidence="1" type="ORF">DesU5LDRAFT_0067</name>
</gene>
<dbReference type="EMBL" id="JH600067">
    <property type="protein sequence ID" value="EIG55788.1"/>
    <property type="molecule type" value="Genomic_DNA"/>
</dbReference>
<dbReference type="InterPro" id="IPR011991">
    <property type="entry name" value="ArsR-like_HTH"/>
</dbReference>
<sequence length="209" mass="23477">MNNFAVLPLRKQYYAPSKGAWVLAILDALSREPELSQRDLAKRLDISGAVVNQHLRELHARNLILFEARNRKSYRYVLTAEGERMRLEMASGCSSEAIHIYTALKEYVRDRLRELQKRDIDKIVLFGASETCEVALSVLSGMPLKVMALVDNDAAKHGTLFHGYVVSSPCILEAVDCQAVLITSFGRQGEIYAQLELLDRARGLEVVTL</sequence>
<dbReference type="Gene3D" id="3.40.50.720">
    <property type="entry name" value="NAD(P)-binding Rossmann-like Domain"/>
    <property type="match status" value="1"/>
</dbReference>
<dbReference type="AlphaFoldDB" id="I2Q7N2"/>
<dbReference type="InterPro" id="IPR036388">
    <property type="entry name" value="WH-like_DNA-bd_sf"/>
</dbReference>
<reference evidence="1" key="1">
    <citation type="submission" date="2011-11" db="EMBL/GenBank/DDBJ databases">
        <title>Improved High-Quality Draft sequence of Desulfovibrio sp. U5L.</title>
        <authorList>
            <consortium name="US DOE Joint Genome Institute"/>
            <person name="Lucas S."/>
            <person name="Han J."/>
            <person name="Lapidus A."/>
            <person name="Cheng J.-F."/>
            <person name="Goodwin L."/>
            <person name="Pitluck S."/>
            <person name="Peters L."/>
            <person name="Ovchinnikova G."/>
            <person name="Held B."/>
            <person name="Detter J.C."/>
            <person name="Han C."/>
            <person name="Tapia R."/>
            <person name="Land M."/>
            <person name="Hauser L."/>
            <person name="Kyrpides N."/>
            <person name="Ivanova N."/>
            <person name="Pagani I."/>
            <person name="Gabster J."/>
            <person name="Walker C."/>
            <person name="Stolyar S."/>
            <person name="Stahl D."/>
            <person name="Arkin A."/>
            <person name="Dehal P."/>
            <person name="Hazen T."/>
            <person name="Woyke T."/>
        </authorList>
    </citation>
    <scope>NUCLEOTIDE SEQUENCE [LARGE SCALE GENOMIC DNA]</scope>
    <source>
        <strain evidence="1">U5L</strain>
    </source>
</reference>
<dbReference type="Gene3D" id="1.10.10.10">
    <property type="entry name" value="Winged helix-like DNA-binding domain superfamily/Winged helix DNA-binding domain"/>
    <property type="match status" value="1"/>
</dbReference>
<accession>I2Q7N2</accession>
<dbReference type="HOGENOM" id="CLU_1281477_0_0_7"/>
<dbReference type="CDD" id="cd00090">
    <property type="entry name" value="HTH_ARSR"/>
    <property type="match status" value="1"/>
</dbReference>
<evidence type="ECO:0000313" key="1">
    <source>
        <dbReference type="EMBL" id="EIG55788.1"/>
    </source>
</evidence>
<dbReference type="STRING" id="596152.DesU5LDRAFT_0067"/>
<proteinExistence type="predicted"/>
<dbReference type="OrthoDB" id="5418770at2"/>
<protein>
    <submittedName>
        <fullName evidence="1">Bacterial regulatory protein, arsR family</fullName>
    </submittedName>
</protein>
<dbReference type="eggNOG" id="COG1846">
    <property type="taxonomic scope" value="Bacteria"/>
</dbReference>
<dbReference type="Pfam" id="PF13412">
    <property type="entry name" value="HTH_24"/>
    <property type="match status" value="1"/>
</dbReference>
<dbReference type="SUPFAM" id="SSF46785">
    <property type="entry name" value="Winged helix' DNA-binding domain"/>
    <property type="match status" value="1"/>
</dbReference>
<dbReference type="GO" id="GO:0006355">
    <property type="term" value="P:regulation of DNA-templated transcription"/>
    <property type="evidence" value="ECO:0007669"/>
    <property type="project" value="UniProtKB-ARBA"/>
</dbReference>
<name>I2Q7N2_9BACT</name>
<organism evidence="1">
    <name type="scientific">Desulfovibrio sp. U5L</name>
    <dbReference type="NCBI Taxonomy" id="596152"/>
    <lineage>
        <taxon>Bacteria</taxon>
        <taxon>Pseudomonadati</taxon>
        <taxon>Thermodesulfobacteriota</taxon>
        <taxon>Desulfovibrionia</taxon>
        <taxon>Desulfovibrionales</taxon>
        <taxon>Desulfovibrionaceae</taxon>
        <taxon>Desulfovibrio</taxon>
    </lineage>
</organism>